<accession>A0AAD2WDK2</accession>
<comment type="caution">
    <text evidence="6">The sequence shown here is derived from an EMBL/GenBank/DDBJ whole genome shotgun (WGS) entry which is preliminary data.</text>
</comment>
<dbReference type="AlphaFoldDB" id="A0AAD2WDK2"/>
<dbReference type="InterPro" id="IPR029510">
    <property type="entry name" value="Ald_DH_CS_GLU"/>
</dbReference>
<dbReference type="PROSITE" id="PS00687">
    <property type="entry name" value="ALDEHYDE_DEHYDR_GLU"/>
    <property type="match status" value="1"/>
</dbReference>
<dbReference type="PANTHER" id="PTHR11699">
    <property type="entry name" value="ALDEHYDE DEHYDROGENASE-RELATED"/>
    <property type="match status" value="1"/>
</dbReference>
<feature type="active site" evidence="3">
    <location>
        <position position="260"/>
    </location>
</feature>
<dbReference type="Proteomes" id="UP000013237">
    <property type="component" value="Unassembled WGS sequence"/>
</dbReference>
<sequence length="490" mass="52260">MLNAPEVIIMHPIAPHWLNFIDGQWTDSEQHLSIHNPGTTDLVATIAQASVADAECALQAARRCADSNALNRVRPAQRVTWLLEVAAQIRAITDEGAWVLCQENGKSLRDARDEFIEAARYFEYYAGMADKIEGKSIPLGDGYIDFTVYDPLGVSLQIVPWNFPVSICARSLAPALAAGNAVVIKSPELSPLGLCVLMQAIERAGLPQGAVNLICGRGREVGAYLAGHRDVDQIVFTGSVGTGQSILRSAAEHAIPSVMELGGKSAALVFPDADREQLISSVKSGIFFNAGQVCSAMSRLLVHRSIYDEVVADVVAMAEGLTVGLGQDNPDHTPVISAAQLEGIEALCRRAQQQGAVVATGGEAISGLSGHYMAPTVLRDVTAQMEIAQTEVFGPVLAVIPFDSEEEALAIANGTVFGLVAGVFTQDLNRALRCARRLCTGQVFVNEWYAGGIETPFGGVGLSGFGREKGQEALYSYVRTKNLAVRIKGE</sequence>
<dbReference type="Gene3D" id="3.40.605.10">
    <property type="entry name" value="Aldehyde Dehydrogenase, Chain A, domain 1"/>
    <property type="match status" value="1"/>
</dbReference>
<evidence type="ECO:0000313" key="6">
    <source>
        <dbReference type="EMBL" id="ENY78755.1"/>
    </source>
</evidence>
<dbReference type="InterPro" id="IPR015590">
    <property type="entry name" value="Aldehyde_DH_dom"/>
</dbReference>
<dbReference type="InterPro" id="IPR016162">
    <property type="entry name" value="Ald_DH_N"/>
</dbReference>
<dbReference type="GO" id="GO:0016620">
    <property type="term" value="F:oxidoreductase activity, acting on the aldehyde or oxo group of donors, NAD or NADP as acceptor"/>
    <property type="evidence" value="ECO:0007669"/>
    <property type="project" value="InterPro"/>
</dbReference>
<dbReference type="Pfam" id="PF00171">
    <property type="entry name" value="Aldedh"/>
    <property type="match status" value="1"/>
</dbReference>
<feature type="domain" description="Aldehyde dehydrogenase" evidence="5">
    <location>
        <begin position="25"/>
        <end position="482"/>
    </location>
</feature>
<organism evidence="6 7">
    <name type="scientific">Pseudomonas putida TRO1</name>
    <dbReference type="NCBI Taxonomy" id="1227924"/>
    <lineage>
        <taxon>Bacteria</taxon>
        <taxon>Pseudomonadati</taxon>
        <taxon>Pseudomonadota</taxon>
        <taxon>Gammaproteobacteria</taxon>
        <taxon>Pseudomonadales</taxon>
        <taxon>Pseudomonadaceae</taxon>
        <taxon>Pseudomonas</taxon>
    </lineage>
</organism>
<comment type="similarity">
    <text evidence="1 4">Belongs to the aldehyde dehydrogenase family.</text>
</comment>
<protein>
    <submittedName>
        <fullName evidence="6">Aldehyde dehydrogenase</fullName>
    </submittedName>
</protein>
<dbReference type="EMBL" id="APBQ01000046">
    <property type="protein sequence ID" value="ENY78755.1"/>
    <property type="molecule type" value="Genomic_DNA"/>
</dbReference>
<evidence type="ECO:0000259" key="5">
    <source>
        <dbReference type="Pfam" id="PF00171"/>
    </source>
</evidence>
<evidence type="ECO:0000256" key="1">
    <source>
        <dbReference type="ARBA" id="ARBA00009986"/>
    </source>
</evidence>
<evidence type="ECO:0000256" key="3">
    <source>
        <dbReference type="PROSITE-ProRule" id="PRU10007"/>
    </source>
</evidence>
<gene>
    <name evidence="6" type="ORF">C206_05104</name>
</gene>
<dbReference type="InterPro" id="IPR016163">
    <property type="entry name" value="Ald_DH_C"/>
</dbReference>
<dbReference type="InterPro" id="IPR016160">
    <property type="entry name" value="Ald_DH_CS_CYS"/>
</dbReference>
<name>A0AAD2WDK2_PSEPU</name>
<evidence type="ECO:0000256" key="2">
    <source>
        <dbReference type="ARBA" id="ARBA00023002"/>
    </source>
</evidence>
<dbReference type="CDD" id="cd07109">
    <property type="entry name" value="ALDH_AAS00426"/>
    <property type="match status" value="1"/>
</dbReference>
<dbReference type="Gene3D" id="3.40.309.10">
    <property type="entry name" value="Aldehyde Dehydrogenase, Chain A, domain 2"/>
    <property type="match status" value="1"/>
</dbReference>
<dbReference type="PROSITE" id="PS00070">
    <property type="entry name" value="ALDEHYDE_DEHYDR_CYS"/>
    <property type="match status" value="1"/>
</dbReference>
<evidence type="ECO:0000256" key="4">
    <source>
        <dbReference type="RuleBase" id="RU003345"/>
    </source>
</evidence>
<evidence type="ECO:0000313" key="7">
    <source>
        <dbReference type="Proteomes" id="UP000013237"/>
    </source>
</evidence>
<dbReference type="SUPFAM" id="SSF53720">
    <property type="entry name" value="ALDH-like"/>
    <property type="match status" value="1"/>
</dbReference>
<dbReference type="InterPro" id="IPR016161">
    <property type="entry name" value="Ald_DH/histidinol_DH"/>
</dbReference>
<proteinExistence type="inferred from homology"/>
<dbReference type="FunFam" id="3.40.605.10:FF:000007">
    <property type="entry name" value="NAD/NADP-dependent betaine aldehyde dehydrogenase"/>
    <property type="match status" value="1"/>
</dbReference>
<keyword evidence="2 4" id="KW-0560">Oxidoreductase</keyword>
<reference evidence="6 7" key="1">
    <citation type="submission" date="2013-02" db="EMBL/GenBank/DDBJ databases">
        <title>Insights into the proteome of triclosan-resistant Pseudomonas putida TRO1, isolated from activated sludge.</title>
        <authorList>
            <person name="Lolas I.B."/>
            <person name="Almeida B."/>
            <person name="Starnawski P.M."/>
            <person name="Soenderkaer M."/>
            <person name="Nielsen K.L."/>
            <person name="Nielsen J.L."/>
        </authorList>
    </citation>
    <scope>NUCLEOTIDE SEQUENCE [LARGE SCALE GENOMIC DNA]</scope>
    <source>
        <strain evidence="6 7">TRO1</strain>
    </source>
</reference>